<organism evidence="1 2">
    <name type="scientific">Riccia fluitans</name>
    <dbReference type="NCBI Taxonomy" id="41844"/>
    <lineage>
        <taxon>Eukaryota</taxon>
        <taxon>Viridiplantae</taxon>
        <taxon>Streptophyta</taxon>
        <taxon>Embryophyta</taxon>
        <taxon>Marchantiophyta</taxon>
        <taxon>Marchantiopsida</taxon>
        <taxon>Marchantiidae</taxon>
        <taxon>Marchantiales</taxon>
        <taxon>Ricciaceae</taxon>
        <taxon>Riccia</taxon>
    </lineage>
</organism>
<evidence type="ECO:0000313" key="1">
    <source>
        <dbReference type="EMBL" id="KAL2611682.1"/>
    </source>
</evidence>
<dbReference type="Proteomes" id="UP001605036">
    <property type="component" value="Unassembled WGS sequence"/>
</dbReference>
<name>A0ABD1XS06_9MARC</name>
<reference evidence="1 2" key="1">
    <citation type="submission" date="2024-09" db="EMBL/GenBank/DDBJ databases">
        <title>Chromosome-scale assembly of Riccia fluitans.</title>
        <authorList>
            <person name="Paukszto L."/>
            <person name="Sawicki J."/>
            <person name="Karawczyk K."/>
            <person name="Piernik-Szablinska J."/>
            <person name="Szczecinska M."/>
            <person name="Mazdziarz M."/>
        </authorList>
    </citation>
    <scope>NUCLEOTIDE SEQUENCE [LARGE SCALE GENOMIC DNA]</scope>
    <source>
        <strain evidence="1">Rf_01</strain>
        <tissue evidence="1">Aerial parts of the thallus</tissue>
    </source>
</reference>
<accession>A0ABD1XS06</accession>
<gene>
    <name evidence="1" type="ORF">R1flu_023374</name>
</gene>
<sequence length="155" mass="18004">MYLPPPTAEENVTNSTVVPIFGCSIDLTADEVMDEPYSSLDRQIISIVPSQRMDLTAVVSPKANRCISTEWPCLSDLTKEDRKSIYARKYLRRDIINTFIFEKFLQRSHEELFNMFYCSTFWFAKANQQVDAYDMTSHLESANIDIKRLRNAIYP</sequence>
<comment type="caution">
    <text evidence="1">The sequence shown here is derived from an EMBL/GenBank/DDBJ whole genome shotgun (WGS) entry which is preliminary data.</text>
</comment>
<dbReference type="EMBL" id="JBHFFA010000007">
    <property type="protein sequence ID" value="KAL2611682.1"/>
    <property type="molecule type" value="Genomic_DNA"/>
</dbReference>
<protein>
    <submittedName>
        <fullName evidence="1">Uncharacterized protein</fullName>
    </submittedName>
</protein>
<keyword evidence="2" id="KW-1185">Reference proteome</keyword>
<proteinExistence type="predicted"/>
<evidence type="ECO:0000313" key="2">
    <source>
        <dbReference type="Proteomes" id="UP001605036"/>
    </source>
</evidence>
<dbReference type="AlphaFoldDB" id="A0ABD1XS06"/>